<feature type="region of interest" description="Disordered" evidence="1">
    <location>
        <begin position="133"/>
        <end position="165"/>
    </location>
</feature>
<feature type="compositionally biased region" description="Basic and acidic residues" evidence="1">
    <location>
        <begin position="136"/>
        <end position="146"/>
    </location>
</feature>
<organism evidence="2 3">
    <name type="scientific">Jimgerdemannia flammicorona</name>
    <dbReference type="NCBI Taxonomy" id="994334"/>
    <lineage>
        <taxon>Eukaryota</taxon>
        <taxon>Fungi</taxon>
        <taxon>Fungi incertae sedis</taxon>
        <taxon>Mucoromycota</taxon>
        <taxon>Mucoromycotina</taxon>
        <taxon>Endogonomycetes</taxon>
        <taxon>Endogonales</taxon>
        <taxon>Endogonaceae</taxon>
        <taxon>Jimgerdemannia</taxon>
    </lineage>
</organism>
<evidence type="ECO:0000313" key="2">
    <source>
        <dbReference type="EMBL" id="RUP44099.1"/>
    </source>
</evidence>
<comment type="caution">
    <text evidence="2">The sequence shown here is derived from an EMBL/GenBank/DDBJ whole genome shotgun (WGS) entry which is preliminary data.</text>
</comment>
<sequence>MDTINDTASQSFSIPDGYRTFRKRKYMPSANTKYVLPSIDDSEMVRLDYQHYVIRQRPSPRPRCRRGHGAQFTQTPCRPGIRGHFLGLRVGSHWLERSRWHNNENLCHELLGDVQTGASAKVETRRRRVLRVGSNELERSRRRNNEKGVQTNGNAKVGTRRRRVH</sequence>
<gene>
    <name evidence="2" type="ORF">BC936DRAFT_149947</name>
</gene>
<evidence type="ECO:0000256" key="1">
    <source>
        <dbReference type="SAM" id="MobiDB-lite"/>
    </source>
</evidence>
<name>A0A433CZT8_9FUNG</name>
<keyword evidence="3" id="KW-1185">Reference proteome</keyword>
<dbReference type="AlphaFoldDB" id="A0A433CZT8"/>
<accession>A0A433CZT8</accession>
<reference evidence="2 3" key="1">
    <citation type="journal article" date="2018" name="New Phytol.">
        <title>Phylogenomics of Endogonaceae and evolution of mycorrhizas within Mucoromycota.</title>
        <authorList>
            <person name="Chang Y."/>
            <person name="Desiro A."/>
            <person name="Na H."/>
            <person name="Sandor L."/>
            <person name="Lipzen A."/>
            <person name="Clum A."/>
            <person name="Barry K."/>
            <person name="Grigoriev I.V."/>
            <person name="Martin F.M."/>
            <person name="Stajich J.E."/>
            <person name="Smith M.E."/>
            <person name="Bonito G."/>
            <person name="Spatafora J.W."/>
        </authorList>
    </citation>
    <scope>NUCLEOTIDE SEQUENCE [LARGE SCALE GENOMIC DNA]</scope>
    <source>
        <strain evidence="2 3">GMNB39</strain>
    </source>
</reference>
<proteinExistence type="predicted"/>
<dbReference type="EMBL" id="RBNI01009620">
    <property type="protein sequence ID" value="RUP44099.1"/>
    <property type="molecule type" value="Genomic_DNA"/>
</dbReference>
<protein>
    <submittedName>
        <fullName evidence="2">Uncharacterized protein</fullName>
    </submittedName>
</protein>
<dbReference type="Proteomes" id="UP000268093">
    <property type="component" value="Unassembled WGS sequence"/>
</dbReference>
<evidence type="ECO:0000313" key="3">
    <source>
        <dbReference type="Proteomes" id="UP000268093"/>
    </source>
</evidence>